<dbReference type="Proteomes" id="UP001234216">
    <property type="component" value="Unassembled WGS sequence"/>
</dbReference>
<comment type="caution">
    <text evidence="2">The sequence shown here is derived from an EMBL/GenBank/DDBJ whole genome shotgun (WGS) entry which is preliminary data.</text>
</comment>
<protein>
    <recommendedName>
        <fullName evidence="4">Transposase</fullName>
    </recommendedName>
</protein>
<accession>A0AAW8F543</accession>
<evidence type="ECO:0000256" key="1">
    <source>
        <dbReference type="SAM" id="MobiDB-lite"/>
    </source>
</evidence>
<dbReference type="InterPro" id="IPR046229">
    <property type="entry name" value="TnpC-like"/>
</dbReference>
<dbReference type="RefSeq" id="WP_306971770.1">
    <property type="nucleotide sequence ID" value="NZ_JAUSZV010000001.1"/>
</dbReference>
<feature type="compositionally biased region" description="Basic and acidic residues" evidence="1">
    <location>
        <begin position="178"/>
        <end position="192"/>
    </location>
</feature>
<proteinExistence type="predicted"/>
<dbReference type="EMBL" id="JAUSZV010000001">
    <property type="protein sequence ID" value="MDQ0904220.1"/>
    <property type="molecule type" value="Genomic_DNA"/>
</dbReference>
<evidence type="ECO:0008006" key="4">
    <source>
        <dbReference type="Google" id="ProtNLM"/>
    </source>
</evidence>
<name>A0AAW8F543_9ACTN</name>
<feature type="compositionally biased region" description="Low complexity" evidence="1">
    <location>
        <begin position="222"/>
        <end position="243"/>
    </location>
</feature>
<evidence type="ECO:0000313" key="3">
    <source>
        <dbReference type="Proteomes" id="UP001234216"/>
    </source>
</evidence>
<dbReference type="AlphaFoldDB" id="A0AAW8F543"/>
<feature type="region of interest" description="Disordered" evidence="1">
    <location>
        <begin position="178"/>
        <end position="249"/>
    </location>
</feature>
<sequence length="249" mass="26763">MHLAPVAAENSGEDASASVMELNAGAGTCSRASVPGQTAAAVAARRRQTERKLTDVDAAIAQLRRERGRLTVRGIAARAAVSATFLYENPDARARVQAAIADSKSRHDRATAAEHEAIEATWRERALNAEAELTRAQKEIFVQRQRLGELMGHLRDLSQTAPGESTRDHRLLQERLEGAHGGDHRRNGDGRHLRCQGPGLADSPSAANSRAHLAPPIGDGFPSPRSRQSSQSSSTSAVASSQRSPRRHK</sequence>
<dbReference type="Pfam" id="PF19776">
    <property type="entry name" value="DUF6262"/>
    <property type="match status" value="1"/>
</dbReference>
<organism evidence="2 3">
    <name type="scientific">Streptomyces canus</name>
    <dbReference type="NCBI Taxonomy" id="58343"/>
    <lineage>
        <taxon>Bacteria</taxon>
        <taxon>Bacillati</taxon>
        <taxon>Actinomycetota</taxon>
        <taxon>Actinomycetes</taxon>
        <taxon>Kitasatosporales</taxon>
        <taxon>Streptomycetaceae</taxon>
        <taxon>Streptomyces</taxon>
        <taxon>Streptomyces aurantiacus group</taxon>
    </lineage>
</organism>
<gene>
    <name evidence="2" type="ORF">QFZ22_000205</name>
</gene>
<reference evidence="2" key="1">
    <citation type="submission" date="2023-07" db="EMBL/GenBank/DDBJ databases">
        <title>Comparative genomics of wheat-associated soil bacteria to identify genetic determinants of phenazine resistance.</title>
        <authorList>
            <person name="Mouncey N."/>
        </authorList>
    </citation>
    <scope>NUCLEOTIDE SEQUENCE</scope>
    <source>
        <strain evidence="2">V4I22</strain>
    </source>
</reference>
<evidence type="ECO:0000313" key="2">
    <source>
        <dbReference type="EMBL" id="MDQ0904220.1"/>
    </source>
</evidence>